<dbReference type="PANTHER" id="PTHR13500:SF0">
    <property type="entry name" value="NUCLEOLAR PRE-RIBOSOMAL-ASSOCIATED PROTEIN 1"/>
    <property type="match status" value="1"/>
</dbReference>
<dbReference type="RefSeq" id="XP_033595485.1">
    <property type="nucleotide sequence ID" value="XM_033742952.1"/>
</dbReference>
<evidence type="ECO:0000259" key="3">
    <source>
        <dbReference type="Pfam" id="PF16201"/>
    </source>
</evidence>
<dbReference type="InterPro" id="IPR059018">
    <property type="entry name" value="HEAT_URB1"/>
</dbReference>
<dbReference type="InterPro" id="IPR021714">
    <property type="entry name" value="URB1_N"/>
</dbReference>
<dbReference type="InterPro" id="IPR032436">
    <property type="entry name" value="URB1_C"/>
</dbReference>
<sequence>MTEQQMEEDEHQIVTVNSPEQLAKLLHFQQDTAVASHDLKSAKGFLQTCLATISEATPTGKNVDVFSAYLERQFAQYQSGSKDDADKPAFLPDVFQTWNLAVTNSNDRLFALSTRVLRLILQCISNSFDLSRFGAPLCRTLLQYGNLKTVSRGMSSVKLSVSSPCLQLMTELVTFDGGAFARQVFLKREWTFDSSALSRKLGYANRRGENETFEKVRESIRSDAIRYVLAHLKFQPAQTQIEILKLGNVVRPMFDHLISDTHDIAMAVLDTVRESVLRNKGIPRSSKSFLLTDRVLSNVAKLYHTESHDTEDSAERNVHDVAHSFLLLACTSAQNGTLYDSWGWYYRKREDIETSNDQVSFPLMTTPTATSLRGHEVHPRNTKLASFLQTLRPWASNLEQDLTLAIFESCPELMADYFLKKSSFQFDPKLTATWIGYASFMYASISLPVPKYFGRTGSYDSSPPQLSVILENLLPSALNQAVLTRCLNQSVELITFFAVRILIIALEKLETVLKMFEEACLARNKATWEAAGQTLVYEFCQRCPKMKDAVAVFFKSKPERQLEREAITRLLALYYRVVPLTALEENLDVSKHLTEILKADPPQDHGAKELKLLELGHLLNCARWSLSMNWFKKGEGSDLSPFTALLKIVAGSSSESDLQSSNSTDQIRDIVASVARDNYFLQSETDVSSCEALVLSIAMCPGQRFLSFLDDCIARHVKRPIKYWDDLETLKSKDKTLAHAKGPLSMIWMTIYEQSSFLRDADDILIERAAWIARFSLCCKAIGENATLIDASMHHIAKSSTKTMRTTIKKTLRDASSHERSAKQTLIQTTLSTKPQPPPPPPPPQTAPEPSEPPPTKTPKVNFTFPPPYDQDHPALTRAPHKDIEALIADADLPALILYLSSPDLHIRIQAHTLLSSITSALPHSPYQERTQLALLLGELLETANSFHTLHSSSSSSSTPSTPSTPALKSIPALPFTATQFAAHALPILADPTHPLYPKLNSFLNREPAWHIPRLPSYWLRSAVLNIPSSSSNNNVDDYDPHREITWVLDYLIDALASTADLRLCFRKGVFERVCALYGGAKAKANGSATAGVGVKGKVLRLLWRATGLEGGSDLLVTRYAVLGWVRGMRAGDGDGFEGALGELEERIVATCSRERIGEWSHGTVVVGAAGVGVGEEMDVD</sequence>
<proteinExistence type="predicted"/>
<evidence type="ECO:0000256" key="1">
    <source>
        <dbReference type="SAM" id="MobiDB-lite"/>
    </source>
</evidence>
<dbReference type="Pfam" id="PF26140">
    <property type="entry name" value="HEAT_URB1"/>
    <property type="match status" value="1"/>
</dbReference>
<feature type="compositionally biased region" description="Basic and acidic residues" evidence="1">
    <location>
        <begin position="812"/>
        <end position="822"/>
    </location>
</feature>
<evidence type="ECO:0000259" key="2">
    <source>
        <dbReference type="Pfam" id="PF11707"/>
    </source>
</evidence>
<dbReference type="GeneID" id="54484006"/>
<feature type="domain" description="URB1 N-terminal" evidence="2">
    <location>
        <begin position="91"/>
        <end position="437"/>
    </location>
</feature>
<feature type="compositionally biased region" description="Pro residues" evidence="1">
    <location>
        <begin position="835"/>
        <end position="857"/>
    </location>
</feature>
<name>A0A6A6VTF2_9PEZI</name>
<dbReference type="Proteomes" id="UP000799437">
    <property type="component" value="Unassembled WGS sequence"/>
</dbReference>
<keyword evidence="6" id="KW-1185">Reference proteome</keyword>
<evidence type="ECO:0000259" key="4">
    <source>
        <dbReference type="Pfam" id="PF26140"/>
    </source>
</evidence>
<gene>
    <name evidence="5" type="ORF">EJ05DRAFT_470799</name>
</gene>
<feature type="domain" description="URB1 C-terminal" evidence="3">
    <location>
        <begin position="894"/>
        <end position="1125"/>
    </location>
</feature>
<accession>A0A6A6VTF2</accession>
<feature type="domain" description="URB1 central HEAT repeat" evidence="4">
    <location>
        <begin position="627"/>
        <end position="819"/>
    </location>
</feature>
<dbReference type="InterPro" id="IPR039844">
    <property type="entry name" value="URB1"/>
</dbReference>
<dbReference type="Pfam" id="PF16201">
    <property type="entry name" value="NopRA1"/>
    <property type="match status" value="1"/>
</dbReference>
<dbReference type="OrthoDB" id="72892at2759"/>
<organism evidence="5 6">
    <name type="scientific">Pseudovirgaria hyperparasitica</name>
    <dbReference type="NCBI Taxonomy" id="470096"/>
    <lineage>
        <taxon>Eukaryota</taxon>
        <taxon>Fungi</taxon>
        <taxon>Dikarya</taxon>
        <taxon>Ascomycota</taxon>
        <taxon>Pezizomycotina</taxon>
        <taxon>Dothideomycetes</taxon>
        <taxon>Dothideomycetes incertae sedis</taxon>
        <taxon>Acrospermales</taxon>
        <taxon>Acrospermaceae</taxon>
        <taxon>Pseudovirgaria</taxon>
    </lineage>
</organism>
<reference evidence="5" key="1">
    <citation type="journal article" date="2020" name="Stud. Mycol.">
        <title>101 Dothideomycetes genomes: a test case for predicting lifestyles and emergence of pathogens.</title>
        <authorList>
            <person name="Haridas S."/>
            <person name="Albert R."/>
            <person name="Binder M."/>
            <person name="Bloem J."/>
            <person name="Labutti K."/>
            <person name="Salamov A."/>
            <person name="Andreopoulos B."/>
            <person name="Baker S."/>
            <person name="Barry K."/>
            <person name="Bills G."/>
            <person name="Bluhm B."/>
            <person name="Cannon C."/>
            <person name="Castanera R."/>
            <person name="Culley D."/>
            <person name="Daum C."/>
            <person name="Ezra D."/>
            <person name="Gonzalez J."/>
            <person name="Henrissat B."/>
            <person name="Kuo A."/>
            <person name="Liang C."/>
            <person name="Lipzen A."/>
            <person name="Lutzoni F."/>
            <person name="Magnuson J."/>
            <person name="Mondo S."/>
            <person name="Nolan M."/>
            <person name="Ohm R."/>
            <person name="Pangilinan J."/>
            <person name="Park H.-J."/>
            <person name="Ramirez L."/>
            <person name="Alfaro M."/>
            <person name="Sun H."/>
            <person name="Tritt A."/>
            <person name="Yoshinaga Y."/>
            <person name="Zwiers L.-H."/>
            <person name="Turgeon B."/>
            <person name="Goodwin S."/>
            <person name="Spatafora J."/>
            <person name="Crous P."/>
            <person name="Grigoriev I."/>
        </authorList>
    </citation>
    <scope>NUCLEOTIDE SEQUENCE</scope>
    <source>
        <strain evidence="5">CBS 121739</strain>
    </source>
</reference>
<dbReference type="GO" id="GO:0000463">
    <property type="term" value="P:maturation of LSU-rRNA from tricistronic rRNA transcript (SSU-rRNA, 5.8S rRNA, LSU-rRNA)"/>
    <property type="evidence" value="ECO:0007669"/>
    <property type="project" value="TreeGrafter"/>
</dbReference>
<dbReference type="GO" id="GO:0000466">
    <property type="term" value="P:maturation of 5.8S rRNA from tricistronic rRNA transcript (SSU-rRNA, 5.8S rRNA, LSU-rRNA)"/>
    <property type="evidence" value="ECO:0007669"/>
    <property type="project" value="TreeGrafter"/>
</dbReference>
<dbReference type="AlphaFoldDB" id="A0A6A6VTF2"/>
<evidence type="ECO:0000313" key="6">
    <source>
        <dbReference type="Proteomes" id="UP000799437"/>
    </source>
</evidence>
<evidence type="ECO:0000313" key="5">
    <source>
        <dbReference type="EMBL" id="KAF2753034.1"/>
    </source>
</evidence>
<protein>
    <submittedName>
        <fullName evidence="5">Uncharacterized protein</fullName>
    </submittedName>
</protein>
<feature type="region of interest" description="Disordered" evidence="1">
    <location>
        <begin position="812"/>
        <end position="876"/>
    </location>
</feature>
<dbReference type="Pfam" id="PF11707">
    <property type="entry name" value="Npa1"/>
    <property type="match status" value="1"/>
</dbReference>
<dbReference type="GO" id="GO:0005730">
    <property type="term" value="C:nucleolus"/>
    <property type="evidence" value="ECO:0007669"/>
    <property type="project" value="TreeGrafter"/>
</dbReference>
<dbReference type="PANTHER" id="PTHR13500">
    <property type="entry name" value="NUCLEOLAR PRERIBOSOMAL-ASSOCIATED PROTEIN 1"/>
    <property type="match status" value="1"/>
</dbReference>
<dbReference type="EMBL" id="ML996588">
    <property type="protein sequence ID" value="KAF2753034.1"/>
    <property type="molecule type" value="Genomic_DNA"/>
</dbReference>